<dbReference type="Pfam" id="PF09972">
    <property type="entry name" value="DUF2207"/>
    <property type="match status" value="1"/>
</dbReference>
<evidence type="ECO:0000256" key="3">
    <source>
        <dbReference type="SAM" id="SignalP"/>
    </source>
</evidence>
<feature type="transmembrane region" description="Helical" evidence="2">
    <location>
        <begin position="439"/>
        <end position="458"/>
    </location>
</feature>
<feature type="transmembrane region" description="Helical" evidence="2">
    <location>
        <begin position="412"/>
        <end position="433"/>
    </location>
</feature>
<feature type="domain" description="Predicted membrane protein YciQ-like C-terminal" evidence="5">
    <location>
        <begin position="294"/>
        <end position="514"/>
    </location>
</feature>
<dbReference type="InterPro" id="IPR048389">
    <property type="entry name" value="YciQ-like_C"/>
</dbReference>
<feature type="region of interest" description="Disordered" evidence="1">
    <location>
        <begin position="19"/>
        <end position="48"/>
    </location>
</feature>
<accession>A0AAE3GIL1</accession>
<protein>
    <submittedName>
        <fullName evidence="6">Membrane protein (DUF2207)</fullName>
    </submittedName>
</protein>
<evidence type="ECO:0000259" key="5">
    <source>
        <dbReference type="Pfam" id="PF20990"/>
    </source>
</evidence>
<feature type="signal peptide" evidence="3">
    <location>
        <begin position="1"/>
        <end position="22"/>
    </location>
</feature>
<comment type="caution">
    <text evidence="6">The sequence shown here is derived from an EMBL/GenBank/DDBJ whole genome shotgun (WGS) entry which is preliminary data.</text>
</comment>
<evidence type="ECO:0000259" key="4">
    <source>
        <dbReference type="Pfam" id="PF09972"/>
    </source>
</evidence>
<keyword evidence="2" id="KW-0472">Membrane</keyword>
<dbReference type="AlphaFoldDB" id="A0AAE3GIL1"/>
<dbReference type="EMBL" id="JAMTCK010000015">
    <property type="protein sequence ID" value="MCP2168866.1"/>
    <property type="molecule type" value="Genomic_DNA"/>
</dbReference>
<dbReference type="Proteomes" id="UP001206128">
    <property type="component" value="Unassembled WGS sequence"/>
</dbReference>
<evidence type="ECO:0000256" key="1">
    <source>
        <dbReference type="SAM" id="MobiDB-lite"/>
    </source>
</evidence>
<sequence>MATAVVTAALPAIGWADPLAHAAPPPPPPPSSEPAAPTSQTGLPGTVSTDVRLKLERDGLLTVTETVSVPEGRTAHRRVPLRIAAGQDLDRVYRVQVGSVDGGGSARAGDDEFTVSLPAGRSTLVYTVDGAVAQFPDSQEVRWQVASGWDVPLDSVTASLIAPNPPKAVTCLAGPPNSSQPCTAAQLTEGQDARAREISLAEGERVDLAVALPQDTVPANARVEQALSLAAAFALTPLTGVGLAVLLVVLLGGVVLLWYARGRDVRAMAGDVAPVRLLVDLPADQPGGAPRVAFASPDGVLPGQVGTVVDEHVDVVDVTATVIDLAVRNYLWIEEVGEPLDWRVVRRNPADDALTGYERAVYRALLPDGTDQVLLSELRGRRLDLAEVRTELYQDVVARQWFARRPDAERSLWWWAGIGLGVAGAALTTVLALTAGHALFGLAVVVAGAALAVGARWMPARTRRGSALLEQVRGLREHLHVVSPTDIPEPDRELVFSRSLPYAVVLGAAEHWLAAWAELDADADGAPGLYWFGEQDGTGQDGRHDLRRFAARFPIFLRTLDGVLAEAGHLRSLRS</sequence>
<reference evidence="6" key="1">
    <citation type="submission" date="2022-06" db="EMBL/GenBank/DDBJ databases">
        <title>Genomic Encyclopedia of Archaeal and Bacterial Type Strains, Phase II (KMG-II): from individual species to whole genera.</title>
        <authorList>
            <person name="Goeker M."/>
        </authorList>
    </citation>
    <scope>NUCLEOTIDE SEQUENCE</scope>
    <source>
        <strain evidence="6">DSM 43935</strain>
    </source>
</reference>
<dbReference type="RefSeq" id="WP_253777067.1">
    <property type="nucleotide sequence ID" value="NZ_JAMTCK010000015.1"/>
</dbReference>
<feature type="compositionally biased region" description="Pro residues" evidence="1">
    <location>
        <begin position="23"/>
        <end position="32"/>
    </location>
</feature>
<name>A0AAE3GIL1_9PSEU</name>
<organism evidence="6 7">
    <name type="scientific">Goodfellowiella coeruleoviolacea</name>
    <dbReference type="NCBI Taxonomy" id="334858"/>
    <lineage>
        <taxon>Bacteria</taxon>
        <taxon>Bacillati</taxon>
        <taxon>Actinomycetota</taxon>
        <taxon>Actinomycetes</taxon>
        <taxon>Pseudonocardiales</taxon>
        <taxon>Pseudonocardiaceae</taxon>
        <taxon>Goodfellowiella</taxon>
    </lineage>
</organism>
<evidence type="ECO:0000256" key="2">
    <source>
        <dbReference type="SAM" id="Phobius"/>
    </source>
</evidence>
<gene>
    <name evidence="6" type="ORF">LX83_005744</name>
</gene>
<keyword evidence="2" id="KW-1133">Transmembrane helix</keyword>
<evidence type="ECO:0000313" key="7">
    <source>
        <dbReference type="Proteomes" id="UP001206128"/>
    </source>
</evidence>
<dbReference type="Pfam" id="PF20990">
    <property type="entry name" value="DUF2207_C"/>
    <property type="match status" value="1"/>
</dbReference>
<feature type="domain" description="DUF2207" evidence="4">
    <location>
        <begin position="49"/>
        <end position="170"/>
    </location>
</feature>
<keyword evidence="2" id="KW-0812">Transmembrane</keyword>
<dbReference type="InterPro" id="IPR018702">
    <property type="entry name" value="DUF2207"/>
</dbReference>
<feature type="compositionally biased region" description="Polar residues" evidence="1">
    <location>
        <begin position="38"/>
        <end position="48"/>
    </location>
</feature>
<proteinExistence type="predicted"/>
<keyword evidence="7" id="KW-1185">Reference proteome</keyword>
<feature type="chain" id="PRO_5042257447" evidence="3">
    <location>
        <begin position="23"/>
        <end position="575"/>
    </location>
</feature>
<feature type="transmembrane region" description="Helical" evidence="2">
    <location>
        <begin position="226"/>
        <end position="259"/>
    </location>
</feature>
<keyword evidence="3" id="KW-0732">Signal</keyword>
<evidence type="ECO:0000313" key="6">
    <source>
        <dbReference type="EMBL" id="MCP2168866.1"/>
    </source>
</evidence>